<dbReference type="Proteomes" id="UP000381093">
    <property type="component" value="Unassembled WGS sequence"/>
</dbReference>
<dbReference type="GO" id="GO:0140359">
    <property type="term" value="F:ABC-type transporter activity"/>
    <property type="evidence" value="ECO:0007669"/>
    <property type="project" value="InterPro"/>
</dbReference>
<name>A0A5E7F1V9_PSEFL</name>
<protein>
    <submittedName>
        <fullName evidence="8">Inner membrane ABC transporter ATP-binding protein YddA</fullName>
    </submittedName>
</protein>
<gene>
    <name evidence="8" type="primary">yddA</name>
    <name evidence="8" type="ORF">PS710_05133</name>
</gene>
<evidence type="ECO:0000256" key="3">
    <source>
        <dbReference type="ARBA" id="ARBA00022692"/>
    </source>
</evidence>
<evidence type="ECO:0000256" key="4">
    <source>
        <dbReference type="ARBA" id="ARBA00022989"/>
    </source>
</evidence>
<dbReference type="GO" id="GO:0005886">
    <property type="term" value="C:plasma membrane"/>
    <property type="evidence" value="ECO:0007669"/>
    <property type="project" value="UniProtKB-SubCell"/>
</dbReference>
<dbReference type="PANTHER" id="PTHR11384:SF59">
    <property type="entry name" value="LYSOSOMAL COBALAMIN TRANSPORTER ABCD4"/>
    <property type="match status" value="1"/>
</dbReference>
<evidence type="ECO:0000256" key="1">
    <source>
        <dbReference type="ARBA" id="ARBA00004651"/>
    </source>
</evidence>
<feature type="domain" description="ABC transmembrane type-1" evidence="7">
    <location>
        <begin position="38"/>
        <end position="335"/>
    </location>
</feature>
<dbReference type="Gene3D" id="1.20.1560.10">
    <property type="entry name" value="ABC transporter type 1, transmembrane domain"/>
    <property type="match status" value="1"/>
</dbReference>
<keyword evidence="2" id="KW-0813">Transport</keyword>
<evidence type="ECO:0000256" key="2">
    <source>
        <dbReference type="ARBA" id="ARBA00022448"/>
    </source>
</evidence>
<dbReference type="SUPFAM" id="SSF90123">
    <property type="entry name" value="ABC transporter transmembrane region"/>
    <property type="match status" value="1"/>
</dbReference>
<dbReference type="InterPro" id="IPR011527">
    <property type="entry name" value="ABC1_TM_dom"/>
</dbReference>
<evidence type="ECO:0000259" key="7">
    <source>
        <dbReference type="PROSITE" id="PS50929"/>
    </source>
</evidence>
<keyword evidence="8" id="KW-0547">Nucleotide-binding</keyword>
<sequence length="356" mass="40220">MGSECLGGGAPKNSDISVRDISSILSLYWKSEERGFAWVSLFALVIISLLGVVTALIINEWYNYFYNSIQELNVRRFYVLILIFFGVMIFSVLRSVLVTYLLDIMAVRWRKWLTNYYLDAWMMSYASRGIIESDVDNPDQRIAEDINKFTYETLDLGSGLIYAATSIASFGIVLINISGDVSVLGVVIPFYMFWAAIIYALGGTYAIQKIGAKLASLSNKQQSSEADFRYFLVRFRDRSSIMPPFPGGGVEKDRISGKLDVSLSNMRKIISVKVRLSLFTECYSQLSLVFSSLLAAPRFFSGSISFGDLMQINSAFGNLYENLSWFVNVYPRLADWKATTYRLTSFHRSLNQLPAL</sequence>
<dbReference type="InterPro" id="IPR036640">
    <property type="entry name" value="ABC1_TM_sf"/>
</dbReference>
<keyword evidence="3 6" id="KW-0812">Transmembrane</keyword>
<keyword evidence="8" id="KW-0067">ATP-binding</keyword>
<evidence type="ECO:0000313" key="9">
    <source>
        <dbReference type="Proteomes" id="UP000381093"/>
    </source>
</evidence>
<proteinExistence type="predicted"/>
<keyword evidence="4 6" id="KW-1133">Transmembrane helix</keyword>
<feature type="transmembrane region" description="Helical" evidence="6">
    <location>
        <begin position="156"/>
        <end position="177"/>
    </location>
</feature>
<evidence type="ECO:0000256" key="5">
    <source>
        <dbReference type="ARBA" id="ARBA00023136"/>
    </source>
</evidence>
<feature type="transmembrane region" description="Helical" evidence="6">
    <location>
        <begin position="36"/>
        <end position="58"/>
    </location>
</feature>
<dbReference type="InterPro" id="IPR050835">
    <property type="entry name" value="ABC_transporter_sub-D"/>
</dbReference>
<accession>A0A5E7F1V9</accession>
<reference evidence="8 9" key="1">
    <citation type="submission" date="2019-09" db="EMBL/GenBank/DDBJ databases">
        <authorList>
            <person name="Chandra G."/>
            <person name="Truman W A."/>
        </authorList>
    </citation>
    <scope>NUCLEOTIDE SEQUENCE [LARGE SCALE GENOMIC DNA]</scope>
    <source>
        <strain evidence="8">PS710</strain>
    </source>
</reference>
<dbReference type="AlphaFoldDB" id="A0A5E7F1V9"/>
<keyword evidence="5 6" id="KW-0472">Membrane</keyword>
<feature type="transmembrane region" description="Helical" evidence="6">
    <location>
        <begin position="183"/>
        <end position="207"/>
    </location>
</feature>
<dbReference type="EMBL" id="CABVHW010000024">
    <property type="protein sequence ID" value="VVO32297.1"/>
    <property type="molecule type" value="Genomic_DNA"/>
</dbReference>
<dbReference type="GO" id="GO:0005524">
    <property type="term" value="F:ATP binding"/>
    <property type="evidence" value="ECO:0007669"/>
    <property type="project" value="UniProtKB-KW"/>
</dbReference>
<dbReference type="RefSeq" id="WP_150766984.1">
    <property type="nucleotide sequence ID" value="NZ_CABVHW010000024.1"/>
</dbReference>
<dbReference type="PANTHER" id="PTHR11384">
    <property type="entry name" value="ATP-BINDING CASSETTE, SUB-FAMILY D MEMBER"/>
    <property type="match status" value="1"/>
</dbReference>
<organism evidence="8 9">
    <name type="scientific">Pseudomonas fluorescens</name>
    <dbReference type="NCBI Taxonomy" id="294"/>
    <lineage>
        <taxon>Bacteria</taxon>
        <taxon>Pseudomonadati</taxon>
        <taxon>Pseudomonadota</taxon>
        <taxon>Gammaproteobacteria</taxon>
        <taxon>Pseudomonadales</taxon>
        <taxon>Pseudomonadaceae</taxon>
        <taxon>Pseudomonas</taxon>
    </lineage>
</organism>
<comment type="subcellular location">
    <subcellularLocation>
        <location evidence="1">Cell membrane</location>
        <topology evidence="1">Multi-pass membrane protein</topology>
    </subcellularLocation>
</comment>
<evidence type="ECO:0000313" key="8">
    <source>
        <dbReference type="EMBL" id="VVO32297.1"/>
    </source>
</evidence>
<feature type="transmembrane region" description="Helical" evidence="6">
    <location>
        <begin position="78"/>
        <end position="102"/>
    </location>
</feature>
<dbReference type="PROSITE" id="PS50929">
    <property type="entry name" value="ABC_TM1F"/>
    <property type="match status" value="1"/>
</dbReference>
<evidence type="ECO:0000256" key="6">
    <source>
        <dbReference type="SAM" id="Phobius"/>
    </source>
</evidence>
<dbReference type="Pfam" id="PF06472">
    <property type="entry name" value="ABC_membrane_2"/>
    <property type="match status" value="1"/>
</dbReference>